<dbReference type="RefSeq" id="WP_273617189.1">
    <property type="nucleotide sequence ID" value="NZ_CP117417.1"/>
</dbReference>
<proteinExistence type="predicted"/>
<keyword evidence="1" id="KW-0732">Signal</keyword>
<reference evidence="3 4" key="1">
    <citation type="submission" date="2023-02" db="EMBL/GenBank/DDBJ databases">
        <title>Genome sequence of Novosphingobium humi KACC 19094.</title>
        <authorList>
            <person name="Kim S."/>
            <person name="Heo J."/>
            <person name="Kwon S.-W."/>
        </authorList>
    </citation>
    <scope>NUCLEOTIDE SEQUENCE [LARGE SCALE GENOMIC DNA]</scope>
    <source>
        <strain evidence="3 4">KACC 19094</strain>
    </source>
</reference>
<dbReference type="Pfam" id="PF03544">
    <property type="entry name" value="TonB_C"/>
    <property type="match status" value="1"/>
</dbReference>
<feature type="signal peptide" evidence="1">
    <location>
        <begin position="1"/>
        <end position="19"/>
    </location>
</feature>
<name>A0ABY7TV30_9SPHN</name>
<dbReference type="Gene3D" id="3.30.1150.10">
    <property type="match status" value="1"/>
</dbReference>
<feature type="chain" id="PRO_5046369320" evidence="1">
    <location>
        <begin position="20"/>
        <end position="290"/>
    </location>
</feature>
<feature type="domain" description="TonB C-terminal" evidence="2">
    <location>
        <begin position="223"/>
        <end position="288"/>
    </location>
</feature>
<evidence type="ECO:0000256" key="1">
    <source>
        <dbReference type="SAM" id="SignalP"/>
    </source>
</evidence>
<evidence type="ECO:0000313" key="3">
    <source>
        <dbReference type="EMBL" id="WCT76785.1"/>
    </source>
</evidence>
<protein>
    <submittedName>
        <fullName evidence="3">Energy transducer TonB</fullName>
    </submittedName>
</protein>
<dbReference type="EMBL" id="CP117417">
    <property type="protein sequence ID" value="WCT76785.1"/>
    <property type="molecule type" value="Genomic_DNA"/>
</dbReference>
<organism evidence="3 4">
    <name type="scientific">Novosphingobium humi</name>
    <dbReference type="NCBI Taxonomy" id="2282397"/>
    <lineage>
        <taxon>Bacteria</taxon>
        <taxon>Pseudomonadati</taxon>
        <taxon>Pseudomonadota</taxon>
        <taxon>Alphaproteobacteria</taxon>
        <taxon>Sphingomonadales</taxon>
        <taxon>Sphingomonadaceae</taxon>
        <taxon>Novosphingobium</taxon>
    </lineage>
</organism>
<dbReference type="Proteomes" id="UP001218231">
    <property type="component" value="Chromosome"/>
</dbReference>
<keyword evidence="4" id="KW-1185">Reference proteome</keyword>
<evidence type="ECO:0000259" key="2">
    <source>
        <dbReference type="Pfam" id="PF03544"/>
    </source>
</evidence>
<sequence length="290" mass="31625">MRAIVLMCLAGLIGRPVLAAQNVPTKTIELQRNGQWVLDADKQYCAIGARFGEGDQAITLQMYRYSLGDDLEVRLISNRFHLNQLDNIISIGFGQGPDRAQALGGSADGVPMMVAPNLRLVPAVAARGRELQDVPPVTPEQEEAVTSIVFSAPAGPWFRLATGSLKYPMLALRSCTVGLVNSWGYDSKEQAALKTAATPKVSPESWITFLDTPFRLLAKDAPSGSVLFRLDVTTEGKVAQCTILTAIADERLRKATCDVLSRRATFYPARNATGEPVRSFYVNRVNWKNG</sequence>
<dbReference type="SUPFAM" id="SSF74653">
    <property type="entry name" value="TolA/TonB C-terminal domain"/>
    <property type="match status" value="1"/>
</dbReference>
<evidence type="ECO:0000313" key="4">
    <source>
        <dbReference type="Proteomes" id="UP001218231"/>
    </source>
</evidence>
<gene>
    <name evidence="3" type="ORF">PQ457_12735</name>
</gene>
<dbReference type="InterPro" id="IPR037682">
    <property type="entry name" value="TonB_C"/>
</dbReference>
<accession>A0ABY7TV30</accession>